<organism evidence="1 2">
    <name type="scientific">Limnothrix redekei LRLZ20PSL1</name>
    <dbReference type="NCBI Taxonomy" id="3112953"/>
    <lineage>
        <taxon>Bacteria</taxon>
        <taxon>Bacillati</taxon>
        <taxon>Cyanobacteriota</taxon>
        <taxon>Cyanophyceae</taxon>
        <taxon>Pseudanabaenales</taxon>
        <taxon>Pseudanabaenaceae</taxon>
        <taxon>Limnothrix</taxon>
    </lineage>
</organism>
<dbReference type="RefSeq" id="WP_199291436.1">
    <property type="nucleotide sequence ID" value="NZ_JAZAQF010000052.1"/>
</dbReference>
<keyword evidence="2" id="KW-1185">Reference proteome</keyword>
<sequence length="107" mass="12235">MADRDLFQRANAQGMKRFCEGWHRAQNQRYLLRSQLGFSQASTPHQPAVCRGCENYHGIAYGYSRDRRARLICGIHPFGWSGTDPCPDWRGAIEPEFSTATSDDINR</sequence>
<dbReference type="EMBL" id="JAZAQF010000052">
    <property type="protein sequence ID" value="MFG3817746.1"/>
    <property type="molecule type" value="Genomic_DNA"/>
</dbReference>
<comment type="caution">
    <text evidence="1">The sequence shown here is derived from an EMBL/GenBank/DDBJ whole genome shotgun (WGS) entry which is preliminary data.</text>
</comment>
<accession>A0ABW7C9M8</accession>
<evidence type="ECO:0000313" key="1">
    <source>
        <dbReference type="EMBL" id="MFG3817746.1"/>
    </source>
</evidence>
<dbReference type="Proteomes" id="UP001604335">
    <property type="component" value="Unassembled WGS sequence"/>
</dbReference>
<protein>
    <submittedName>
        <fullName evidence="1">Uncharacterized protein</fullName>
    </submittedName>
</protein>
<reference evidence="2" key="1">
    <citation type="journal article" date="2024" name="Algal Res.">
        <title>Biochemical, toxicological and genomic investigation of a high-biomass producing Limnothrix strain isolated from Italian shallow drinking water reservoir.</title>
        <authorList>
            <person name="Simonazzi M."/>
            <person name="Shishido T.K."/>
            <person name="Delbaje E."/>
            <person name="Wahlsten M."/>
            <person name="Fewer D.P."/>
            <person name="Sivonen K."/>
            <person name="Pezzolesi L."/>
            <person name="Pistocchi R."/>
        </authorList>
    </citation>
    <scope>NUCLEOTIDE SEQUENCE [LARGE SCALE GENOMIC DNA]</scope>
    <source>
        <strain evidence="2">LRLZ20PSL1</strain>
    </source>
</reference>
<evidence type="ECO:0000313" key="2">
    <source>
        <dbReference type="Proteomes" id="UP001604335"/>
    </source>
</evidence>
<gene>
    <name evidence="1" type="ORF">VPK24_08865</name>
</gene>
<name>A0ABW7C9M8_9CYAN</name>
<proteinExistence type="predicted"/>